<evidence type="ECO:0000256" key="2">
    <source>
        <dbReference type="ARBA" id="ARBA00022723"/>
    </source>
</evidence>
<name>A0A345DA16_9BURK</name>
<evidence type="ECO:0000256" key="5">
    <source>
        <dbReference type="ARBA" id="ARBA00022840"/>
    </source>
</evidence>
<dbReference type="PANTHER" id="PTHR10584">
    <property type="entry name" value="SUGAR KINASE"/>
    <property type="match status" value="1"/>
</dbReference>
<dbReference type="CDD" id="cd01174">
    <property type="entry name" value="ribokinase"/>
    <property type="match status" value="1"/>
</dbReference>
<feature type="binding site" evidence="9">
    <location>
        <position position="235"/>
    </location>
    <ligand>
        <name>K(+)</name>
        <dbReference type="ChEBI" id="CHEBI:29103"/>
    </ligand>
</feature>
<keyword evidence="9" id="KW-0963">Cytoplasm</keyword>
<evidence type="ECO:0000256" key="8">
    <source>
        <dbReference type="ARBA" id="ARBA00023277"/>
    </source>
</evidence>
<feature type="binding site" evidence="9">
    <location>
        <position position="237"/>
    </location>
    <ligand>
        <name>K(+)</name>
        <dbReference type="ChEBI" id="CHEBI:29103"/>
    </ligand>
</feature>
<dbReference type="KEGG" id="hyf:DTO96_100930"/>
<feature type="binding site" evidence="9">
    <location>
        <position position="276"/>
    </location>
    <ligand>
        <name>K(+)</name>
        <dbReference type="ChEBI" id="CHEBI:29103"/>
    </ligand>
</feature>
<comment type="activity regulation">
    <text evidence="9">Activated by a monovalent cation that binds near, but not in, the active site. The most likely occupant of the site in vivo is potassium. Ion binding induces a conformational change that may alter substrate affinity.</text>
</comment>
<dbReference type="Pfam" id="PF00294">
    <property type="entry name" value="PfkB"/>
    <property type="match status" value="1"/>
</dbReference>
<feature type="binding site" evidence="9">
    <location>
        <position position="271"/>
    </location>
    <ligand>
        <name>K(+)</name>
        <dbReference type="ChEBI" id="CHEBI:29103"/>
    </ligand>
</feature>
<evidence type="ECO:0000259" key="10">
    <source>
        <dbReference type="Pfam" id="PF00294"/>
    </source>
</evidence>
<dbReference type="AlphaFoldDB" id="A0A345DA16"/>
<dbReference type="GO" id="GO:0046872">
    <property type="term" value="F:metal ion binding"/>
    <property type="evidence" value="ECO:0007669"/>
    <property type="project" value="UniProtKB-KW"/>
</dbReference>
<feature type="active site" description="Proton acceptor" evidence="9">
    <location>
        <position position="241"/>
    </location>
</feature>
<evidence type="ECO:0000256" key="9">
    <source>
        <dbReference type="HAMAP-Rule" id="MF_01987"/>
    </source>
</evidence>
<dbReference type="InterPro" id="IPR002139">
    <property type="entry name" value="Ribo/fructo_kinase"/>
</dbReference>
<dbReference type="SUPFAM" id="SSF53613">
    <property type="entry name" value="Ribokinase-like"/>
    <property type="match status" value="1"/>
</dbReference>
<comment type="cofactor">
    <cofactor evidence="9">
        <name>Mg(2+)</name>
        <dbReference type="ChEBI" id="CHEBI:18420"/>
    </cofactor>
    <text evidence="9">Requires a divalent cation, most likely magnesium in vivo, as an electrophilic catalyst to aid phosphoryl group transfer. It is the chelate of the metal and the nucleotide that is the actual substrate.</text>
</comment>
<comment type="pathway">
    <text evidence="9">Carbohydrate metabolism; D-ribose degradation; D-ribose 5-phosphate from beta-D-ribopyranose: step 2/2.</text>
</comment>
<feature type="binding site" evidence="9">
    <location>
        <begin position="39"/>
        <end position="43"/>
    </location>
    <ligand>
        <name>substrate</name>
    </ligand>
</feature>
<keyword evidence="4 9" id="KW-0418">Kinase</keyword>
<comment type="caution">
    <text evidence="9">Lacks conserved residue(s) required for the propagation of feature annotation.</text>
</comment>
<dbReference type="InterPro" id="IPR029056">
    <property type="entry name" value="Ribokinase-like"/>
</dbReference>
<evidence type="ECO:0000256" key="6">
    <source>
        <dbReference type="ARBA" id="ARBA00022842"/>
    </source>
</evidence>
<dbReference type="UniPathway" id="UPA00916">
    <property type="reaction ID" value="UER00889"/>
</dbReference>
<proteinExistence type="inferred from homology"/>
<dbReference type="HAMAP" id="MF_01987">
    <property type="entry name" value="Ribokinase"/>
    <property type="match status" value="1"/>
</dbReference>
<keyword evidence="6 9" id="KW-0460">Magnesium</keyword>
<accession>A0A345DA16</accession>
<keyword evidence="7 9" id="KW-0630">Potassium</keyword>
<comment type="function">
    <text evidence="9">Catalyzes the phosphorylation of ribose at O-5 in a reaction requiring ATP and magnesium. The resulting D-ribose-5-phosphate can then be used either for sythesis of nucleotides, histidine, and tryptophan, or as a component of the pentose phosphate pathway.</text>
</comment>
<comment type="subcellular location">
    <subcellularLocation>
        <location evidence="9">Cytoplasm</location>
    </subcellularLocation>
</comment>
<dbReference type="Gene3D" id="3.40.1190.20">
    <property type="match status" value="1"/>
</dbReference>
<evidence type="ECO:0000256" key="7">
    <source>
        <dbReference type="ARBA" id="ARBA00022958"/>
    </source>
</evidence>
<feature type="binding site" evidence="9">
    <location>
        <begin position="209"/>
        <end position="214"/>
    </location>
    <ligand>
        <name>ATP</name>
        <dbReference type="ChEBI" id="CHEBI:30616"/>
    </ligand>
</feature>
<dbReference type="PANTHER" id="PTHR10584:SF166">
    <property type="entry name" value="RIBOKINASE"/>
    <property type="match status" value="1"/>
</dbReference>
<comment type="subunit">
    <text evidence="9">Homodimer.</text>
</comment>
<dbReference type="EC" id="2.7.1.15" evidence="9"/>
<feature type="binding site" evidence="9">
    <location>
        <position position="179"/>
    </location>
    <ligand>
        <name>ATP</name>
        <dbReference type="ChEBI" id="CHEBI:30616"/>
    </ligand>
</feature>
<keyword evidence="8 9" id="KW-0119">Carbohydrate metabolism</keyword>
<dbReference type="Proteomes" id="UP000252182">
    <property type="component" value="Chromosome"/>
</dbReference>
<dbReference type="InterPro" id="IPR011611">
    <property type="entry name" value="PfkB_dom"/>
</dbReference>
<comment type="similarity">
    <text evidence="9">Belongs to the carbohydrate kinase PfkB family. Ribokinase subfamily.</text>
</comment>
<sequence>MHTVLNFGSINIDHVYQVDHFVQPGETSSSLAYSKGLGGKGLNQTIAIQRAGARVMHVGHVGADDAWLMQELIALGLNMDAIVGVNEATGHAIIQVNREGENCILLHAGANHCMTEMEINALLGDTEVEWVLLQNETNAIDIIMRAAHDHGKKIMFNPAPCHAGLAALPLAYVHTLVVNEVEAAQLSGEENIERALGVLRTQCDNVVLTLGADGVRYSGEAGGFSVAAQKVEVVDTTAAGDTFIGYYLASIAAGMAVEQALIRATKAAAITVTRLGAVSAIPVASEVI</sequence>
<comment type="catalytic activity">
    <reaction evidence="9">
        <text>D-ribose + ATP = D-ribose 5-phosphate + ADP + H(+)</text>
        <dbReference type="Rhea" id="RHEA:13697"/>
        <dbReference type="ChEBI" id="CHEBI:15378"/>
        <dbReference type="ChEBI" id="CHEBI:30616"/>
        <dbReference type="ChEBI" id="CHEBI:47013"/>
        <dbReference type="ChEBI" id="CHEBI:78346"/>
        <dbReference type="ChEBI" id="CHEBI:456216"/>
        <dbReference type="EC" id="2.7.1.15"/>
    </reaction>
</comment>
<feature type="binding site" evidence="9">
    <location>
        <position position="241"/>
    </location>
    <ligand>
        <name>substrate</name>
    </ligand>
</feature>
<dbReference type="OrthoDB" id="9775849at2"/>
<feature type="binding site" evidence="9">
    <location>
        <position position="274"/>
    </location>
    <ligand>
        <name>K(+)</name>
        <dbReference type="ChEBI" id="CHEBI:29103"/>
    </ligand>
</feature>
<feature type="binding site" evidence="9">
    <location>
        <begin position="11"/>
        <end position="13"/>
    </location>
    <ligand>
        <name>substrate</name>
    </ligand>
</feature>
<dbReference type="PRINTS" id="PR00990">
    <property type="entry name" value="RIBOKINASE"/>
</dbReference>
<feature type="domain" description="Carbohydrate kinase PfkB" evidence="10">
    <location>
        <begin position="1"/>
        <end position="282"/>
    </location>
</feature>
<organism evidence="11 12">
    <name type="scientific">Ephemeroptericola cinctiostellae</name>
    <dbReference type="NCBI Taxonomy" id="2268024"/>
    <lineage>
        <taxon>Bacteria</taxon>
        <taxon>Pseudomonadati</taxon>
        <taxon>Pseudomonadota</taxon>
        <taxon>Betaproteobacteria</taxon>
        <taxon>Burkholderiales</taxon>
        <taxon>Burkholderiaceae</taxon>
        <taxon>Ephemeroptericola</taxon>
    </lineage>
</organism>
<evidence type="ECO:0000313" key="11">
    <source>
        <dbReference type="EMBL" id="AXF85204.1"/>
    </source>
</evidence>
<dbReference type="RefSeq" id="WP_114562425.1">
    <property type="nucleotide sequence ID" value="NZ_CP031124.1"/>
</dbReference>
<dbReference type="InterPro" id="IPR011877">
    <property type="entry name" value="Ribokinase"/>
</dbReference>
<dbReference type="GO" id="GO:0005524">
    <property type="term" value="F:ATP binding"/>
    <property type="evidence" value="ECO:0007669"/>
    <property type="project" value="UniProtKB-UniRule"/>
</dbReference>
<dbReference type="GO" id="GO:0004747">
    <property type="term" value="F:ribokinase activity"/>
    <property type="evidence" value="ECO:0007669"/>
    <property type="project" value="UniProtKB-UniRule"/>
</dbReference>
<feature type="binding site" evidence="9">
    <location>
        <begin position="240"/>
        <end position="241"/>
    </location>
    <ligand>
        <name>ATP</name>
        <dbReference type="ChEBI" id="CHEBI:30616"/>
    </ligand>
</feature>
<feature type="binding site" evidence="9">
    <location>
        <position position="136"/>
    </location>
    <ligand>
        <name>substrate</name>
    </ligand>
</feature>
<dbReference type="GO" id="GO:0019303">
    <property type="term" value="P:D-ribose catabolic process"/>
    <property type="evidence" value="ECO:0007669"/>
    <property type="project" value="UniProtKB-UniRule"/>
</dbReference>
<gene>
    <name evidence="9 11" type="primary">rbsK</name>
    <name evidence="11" type="ORF">DTO96_100930</name>
</gene>
<keyword evidence="3 9" id="KW-0547">Nucleotide-binding</keyword>
<evidence type="ECO:0000256" key="4">
    <source>
        <dbReference type="ARBA" id="ARBA00022777"/>
    </source>
</evidence>
<dbReference type="EMBL" id="CP031124">
    <property type="protein sequence ID" value="AXF85204.1"/>
    <property type="molecule type" value="Genomic_DNA"/>
</dbReference>
<evidence type="ECO:0000256" key="3">
    <source>
        <dbReference type="ARBA" id="ARBA00022741"/>
    </source>
</evidence>
<dbReference type="GO" id="GO:0005737">
    <property type="term" value="C:cytoplasm"/>
    <property type="evidence" value="ECO:0007669"/>
    <property type="project" value="UniProtKB-SubCell"/>
</dbReference>
<evidence type="ECO:0000313" key="12">
    <source>
        <dbReference type="Proteomes" id="UP000252182"/>
    </source>
</evidence>
<keyword evidence="5 9" id="KW-0067">ATP-binding</keyword>
<reference evidence="12" key="1">
    <citation type="submission" date="2018-07" db="EMBL/GenBank/DDBJ databases">
        <authorList>
            <person name="Kim H."/>
        </authorList>
    </citation>
    <scope>NUCLEOTIDE SEQUENCE [LARGE SCALE GENOMIC DNA]</scope>
    <source>
        <strain evidence="12">F02</strain>
    </source>
</reference>
<keyword evidence="1 9" id="KW-0808">Transferase</keyword>
<keyword evidence="2 9" id="KW-0479">Metal-binding</keyword>
<protein>
    <recommendedName>
        <fullName evidence="9">Ribokinase</fullName>
        <shortName evidence="9">RK</shortName>
        <ecNumber evidence="9">2.7.1.15</ecNumber>
    </recommendedName>
</protein>
<evidence type="ECO:0000256" key="1">
    <source>
        <dbReference type="ARBA" id="ARBA00022679"/>
    </source>
</evidence>
<keyword evidence="12" id="KW-1185">Reference proteome</keyword>